<evidence type="ECO:0000256" key="2">
    <source>
        <dbReference type="SAM" id="Phobius"/>
    </source>
</evidence>
<evidence type="ECO:0000259" key="3">
    <source>
        <dbReference type="PROSITE" id="PS51485"/>
    </source>
</evidence>
<dbReference type="AlphaFoldDB" id="A0A9E7G848"/>
<dbReference type="Proteomes" id="UP001055439">
    <property type="component" value="Chromosome 6"/>
</dbReference>
<gene>
    <name evidence="4" type="ORF">MUK42_22857</name>
</gene>
<dbReference type="PROSITE" id="PS51485">
    <property type="entry name" value="PHYTOCYANIN"/>
    <property type="match status" value="1"/>
</dbReference>
<dbReference type="InterPro" id="IPR003245">
    <property type="entry name" value="Phytocyanin_dom"/>
</dbReference>
<keyword evidence="2" id="KW-1133">Transmembrane helix</keyword>
<accession>A0A9E7G848</accession>
<feature type="compositionally biased region" description="Low complexity" evidence="1">
    <location>
        <begin position="234"/>
        <end position="247"/>
    </location>
</feature>
<dbReference type="GO" id="GO:0009055">
    <property type="term" value="F:electron transfer activity"/>
    <property type="evidence" value="ECO:0007669"/>
    <property type="project" value="InterPro"/>
</dbReference>
<sequence>MHHRTREERGERRDFASPVSLPYRLIFSSAAAAASAMAMSDILVLLVVAAAGVGLSQAVVYKVGDEVGWTTMGSPNYTAWAISKTFHKGDTVGKFLPLNAWLPLVRMANSKLSGGSDHVSAVDVVAAYPKLNACVGFCMAVFEYNNTYHNVLEVRKEDYKACKAASPIATYTSGNDSIRLKRHGHHFFICGMPGHCEAGQKVDIRIPKPTSSAAPSGSPAASPRPATGGNGNVSSPAASPGPSGAATAAPGGLAFALTLLHLAALAGGLLPQ</sequence>
<evidence type="ECO:0000313" key="5">
    <source>
        <dbReference type="Proteomes" id="UP001055439"/>
    </source>
</evidence>
<dbReference type="SUPFAM" id="SSF49503">
    <property type="entry name" value="Cupredoxins"/>
    <property type="match status" value="1"/>
</dbReference>
<evidence type="ECO:0000313" key="4">
    <source>
        <dbReference type="EMBL" id="URE09865.1"/>
    </source>
</evidence>
<dbReference type="Pfam" id="PF02298">
    <property type="entry name" value="Cu_bind_like"/>
    <property type="match status" value="1"/>
</dbReference>
<feature type="region of interest" description="Disordered" evidence="1">
    <location>
        <begin position="207"/>
        <end position="247"/>
    </location>
</feature>
<dbReference type="InterPro" id="IPR039391">
    <property type="entry name" value="Phytocyanin-like"/>
</dbReference>
<proteinExistence type="predicted"/>
<dbReference type="GO" id="GO:0005886">
    <property type="term" value="C:plasma membrane"/>
    <property type="evidence" value="ECO:0007669"/>
    <property type="project" value="TreeGrafter"/>
</dbReference>
<organism evidence="4 5">
    <name type="scientific">Musa troglodytarum</name>
    <name type="common">fe'i banana</name>
    <dbReference type="NCBI Taxonomy" id="320322"/>
    <lineage>
        <taxon>Eukaryota</taxon>
        <taxon>Viridiplantae</taxon>
        <taxon>Streptophyta</taxon>
        <taxon>Embryophyta</taxon>
        <taxon>Tracheophyta</taxon>
        <taxon>Spermatophyta</taxon>
        <taxon>Magnoliopsida</taxon>
        <taxon>Liliopsida</taxon>
        <taxon>Zingiberales</taxon>
        <taxon>Musaceae</taxon>
        <taxon>Musa</taxon>
    </lineage>
</organism>
<dbReference type="PANTHER" id="PTHR33021">
    <property type="entry name" value="BLUE COPPER PROTEIN"/>
    <property type="match status" value="1"/>
</dbReference>
<keyword evidence="2" id="KW-0472">Membrane</keyword>
<protein>
    <submittedName>
        <fullName evidence="4">Plastocyanin-like domain</fullName>
    </submittedName>
</protein>
<feature type="domain" description="Phytocyanin" evidence="3">
    <location>
        <begin position="59"/>
        <end position="208"/>
    </location>
</feature>
<keyword evidence="5" id="KW-1185">Reference proteome</keyword>
<dbReference type="PANTHER" id="PTHR33021:SF339">
    <property type="entry name" value="OS07G0570600 PROTEIN"/>
    <property type="match status" value="1"/>
</dbReference>
<name>A0A9E7G848_9LILI</name>
<reference evidence="4" key="1">
    <citation type="submission" date="2022-05" db="EMBL/GenBank/DDBJ databases">
        <title>The Musa troglodytarum L. genome provides insights into the mechanism of non-climacteric behaviour and enrichment of carotenoids.</title>
        <authorList>
            <person name="Wang J."/>
        </authorList>
    </citation>
    <scope>NUCLEOTIDE SEQUENCE</scope>
    <source>
        <tissue evidence="4">Leaf</tissue>
    </source>
</reference>
<feature type="compositionally biased region" description="Low complexity" evidence="1">
    <location>
        <begin position="209"/>
        <end position="227"/>
    </location>
</feature>
<evidence type="ECO:0000256" key="1">
    <source>
        <dbReference type="SAM" id="MobiDB-lite"/>
    </source>
</evidence>
<dbReference type="Gene3D" id="2.60.40.420">
    <property type="entry name" value="Cupredoxins - blue copper proteins"/>
    <property type="match status" value="1"/>
</dbReference>
<dbReference type="EMBL" id="CP097508">
    <property type="protein sequence ID" value="URE09865.1"/>
    <property type="molecule type" value="Genomic_DNA"/>
</dbReference>
<keyword evidence="2" id="KW-0812">Transmembrane</keyword>
<feature type="transmembrane region" description="Helical" evidence="2">
    <location>
        <begin position="44"/>
        <end position="64"/>
    </location>
</feature>
<dbReference type="OrthoDB" id="1933492at2759"/>
<dbReference type="InterPro" id="IPR008972">
    <property type="entry name" value="Cupredoxin"/>
</dbReference>